<dbReference type="EMBL" id="JBBUKT010000001">
    <property type="protein sequence ID" value="MEK7949177.1"/>
    <property type="molecule type" value="Genomic_DNA"/>
</dbReference>
<evidence type="ECO:0008006" key="3">
    <source>
        <dbReference type="Google" id="ProtNLM"/>
    </source>
</evidence>
<name>A0ABU9AQT3_9BACT</name>
<dbReference type="RefSeq" id="WP_341402598.1">
    <property type="nucleotide sequence ID" value="NZ_JBBUKT010000001.1"/>
</dbReference>
<dbReference type="SUPFAM" id="SSF53474">
    <property type="entry name" value="alpha/beta-Hydrolases"/>
    <property type="match status" value="1"/>
</dbReference>
<evidence type="ECO:0000313" key="1">
    <source>
        <dbReference type="EMBL" id="MEK7949177.1"/>
    </source>
</evidence>
<keyword evidence="2" id="KW-1185">Reference proteome</keyword>
<proteinExistence type="predicted"/>
<comment type="caution">
    <text evidence="1">The sequence shown here is derived from an EMBL/GenBank/DDBJ whole genome shotgun (WGS) entry which is preliminary data.</text>
</comment>
<dbReference type="InterPro" id="IPR029058">
    <property type="entry name" value="AB_hydrolase_fold"/>
</dbReference>
<accession>A0ABU9AQT3</accession>
<organism evidence="1 2">
    <name type="scientific">Luteolibacter soli</name>
    <dbReference type="NCBI Taxonomy" id="3135280"/>
    <lineage>
        <taxon>Bacteria</taxon>
        <taxon>Pseudomonadati</taxon>
        <taxon>Verrucomicrobiota</taxon>
        <taxon>Verrucomicrobiia</taxon>
        <taxon>Verrucomicrobiales</taxon>
        <taxon>Verrucomicrobiaceae</taxon>
        <taxon>Luteolibacter</taxon>
    </lineage>
</organism>
<evidence type="ECO:0000313" key="2">
    <source>
        <dbReference type="Proteomes" id="UP001371305"/>
    </source>
</evidence>
<dbReference type="Gene3D" id="3.40.50.1820">
    <property type="entry name" value="alpha/beta hydrolase"/>
    <property type="match status" value="1"/>
</dbReference>
<reference evidence="1 2" key="1">
    <citation type="submission" date="2024-04" db="EMBL/GenBank/DDBJ databases">
        <title>Luteolibacter sp. isolated from soil.</title>
        <authorList>
            <person name="An J."/>
        </authorList>
    </citation>
    <scope>NUCLEOTIDE SEQUENCE [LARGE SCALE GENOMIC DNA]</scope>
    <source>
        <strain evidence="1 2">Y139</strain>
    </source>
</reference>
<gene>
    <name evidence="1" type="ORF">WKV53_01645</name>
</gene>
<sequence>MAFRKIRYLAEWSRARYPSRAPMKFSRLAAIPALVILCQCGTPSAPECHVVPRASRGEPSIFIEQARQGWRGMAVAGSAEERERARLSYNDAVGKLFDQLHCGGGTIQEQAVKMGTTIDESHTLGAGIRLQDLDAIMPSSRVSTKNVGERHTEDGMGVPVVGWKKTAEEGKPRWEFEPPTGVPLNLTAVLRFPNNQAPQWSFRYPGKAKTEPVGSHPMKLAADWSAPSAFYWHMTDLDDLDLEKVFLPSRFSEETALYLSSPYDPKRIPLVMVHGLNSSPGAFKRLYNELNREPWFRENYQVWFFSYPTGNNWTYNAAKFRFAMKLADKYARKQGPVDRWEKMVVIGHSMGGVITQASLKKPGDRIYNAFQKRPLDQLTTNEKTREAVKALTMYEPVQTPDRAIFMAAPHRGSPMADRFFSNWMVKLIRLPKTLTVDLVDFTLNDFASVMTKGETSSKGWFTSIGSLSPSYPPYKALDGVPFRSGLKINSVIGDRGKGDTPNSSDGIVPYWSSHLDKVESELIVPSGHSVQNCPEAGVEVKRILKKHLEGR</sequence>
<dbReference type="Proteomes" id="UP001371305">
    <property type="component" value="Unassembled WGS sequence"/>
</dbReference>
<protein>
    <recommendedName>
        <fullName evidence="3">AB hydrolase-1 domain-containing protein</fullName>
    </recommendedName>
</protein>